<dbReference type="EMBL" id="JBGMEL010000001">
    <property type="protein sequence ID" value="MFA0789052.1"/>
    <property type="molecule type" value="Genomic_DNA"/>
</dbReference>
<dbReference type="EC" id="3.1.-.-" evidence="2"/>
<comment type="caution">
    <text evidence="2">The sequence shown here is derived from an EMBL/GenBank/DDBJ whole genome shotgun (WGS) entry which is preliminary data.</text>
</comment>
<dbReference type="InterPro" id="IPR029058">
    <property type="entry name" value="AB_hydrolase_fold"/>
</dbReference>
<gene>
    <name evidence="2" type="ORF">ACCI51_00745</name>
</gene>
<dbReference type="PANTHER" id="PTHR22946:SF0">
    <property type="entry name" value="DIENELACTONE HYDROLASE DOMAIN-CONTAINING PROTEIN"/>
    <property type="match status" value="1"/>
</dbReference>
<feature type="domain" description="Dienelactone hydrolase" evidence="1">
    <location>
        <begin position="25"/>
        <end position="239"/>
    </location>
</feature>
<dbReference type="Pfam" id="PF01738">
    <property type="entry name" value="DLH"/>
    <property type="match status" value="1"/>
</dbReference>
<evidence type="ECO:0000313" key="2">
    <source>
        <dbReference type="EMBL" id="MFA0789052.1"/>
    </source>
</evidence>
<evidence type="ECO:0000259" key="1">
    <source>
        <dbReference type="Pfam" id="PF01738"/>
    </source>
</evidence>
<keyword evidence="3" id="KW-1185">Reference proteome</keyword>
<keyword evidence="2" id="KW-0378">Hydrolase</keyword>
<sequence length="241" mass="26449">MKSEVIDYTVDGQSYSGYIVWDDAIKEKRPGVILVHEWWGHNAFVREQAEQVARQGYCAFAVDIFGSGKQTDDPAEAQQYRDEALKNPVALEACFRTALTLLQQHDHVEPTQIAAQGYCFGGGVALSMARLGLALRGVVSFHGALASKISAEKGKITAELLVYTGGADSMIPPPQVAAFVQEMQEAEAKFTLVSFPGVLHGFTNPVATERGEKFGLPLAYNREAAQDAWQGTLDFYQRIFQ</sequence>
<accession>A0ABV4NI93</accession>
<protein>
    <submittedName>
        <fullName evidence="2">Dienelactone hydrolase family protein</fullName>
        <ecNumber evidence="2">3.1.-.-</ecNumber>
    </submittedName>
</protein>
<dbReference type="GO" id="GO:0016787">
    <property type="term" value="F:hydrolase activity"/>
    <property type="evidence" value="ECO:0007669"/>
    <property type="project" value="UniProtKB-KW"/>
</dbReference>
<dbReference type="PANTHER" id="PTHR22946">
    <property type="entry name" value="DIENELACTONE HYDROLASE DOMAIN-CONTAINING PROTEIN-RELATED"/>
    <property type="match status" value="1"/>
</dbReference>
<reference evidence="2 3" key="1">
    <citation type="submission" date="2024-08" db="EMBL/GenBank/DDBJ databases">
        <authorList>
            <person name="Ishaq N."/>
        </authorList>
    </citation>
    <scope>NUCLEOTIDE SEQUENCE [LARGE SCALE GENOMIC DNA]</scope>
    <source>
        <strain evidence="2 3">JCM 30400</strain>
    </source>
</reference>
<dbReference type="InterPro" id="IPR002925">
    <property type="entry name" value="Dienelactn_hydro"/>
</dbReference>
<proteinExistence type="predicted"/>
<dbReference type="Proteomes" id="UP001569414">
    <property type="component" value="Unassembled WGS sequence"/>
</dbReference>
<dbReference type="InterPro" id="IPR050261">
    <property type="entry name" value="FrsA_esterase"/>
</dbReference>
<name>A0ABV4NI93_9GAMM</name>
<dbReference type="SUPFAM" id="SSF53474">
    <property type="entry name" value="alpha/beta-Hydrolases"/>
    <property type="match status" value="1"/>
</dbReference>
<evidence type="ECO:0000313" key="3">
    <source>
        <dbReference type="Proteomes" id="UP001569414"/>
    </source>
</evidence>
<dbReference type="Gene3D" id="3.40.50.1820">
    <property type="entry name" value="alpha/beta hydrolase"/>
    <property type="match status" value="1"/>
</dbReference>
<organism evidence="2 3">
    <name type="scientific">Microbulbifer echini</name>
    <dbReference type="NCBI Taxonomy" id="1529067"/>
    <lineage>
        <taxon>Bacteria</taxon>
        <taxon>Pseudomonadati</taxon>
        <taxon>Pseudomonadota</taxon>
        <taxon>Gammaproteobacteria</taxon>
        <taxon>Cellvibrionales</taxon>
        <taxon>Microbulbiferaceae</taxon>
        <taxon>Microbulbifer</taxon>
    </lineage>
</organism>
<dbReference type="RefSeq" id="WP_299579381.1">
    <property type="nucleotide sequence ID" value="NZ_JBGMEL010000001.1"/>
</dbReference>